<evidence type="ECO:0000256" key="1">
    <source>
        <dbReference type="SAM" id="SignalP"/>
    </source>
</evidence>
<keyword evidence="4" id="KW-1185">Reference proteome</keyword>
<name>A0A928YQ65_9SPHI</name>
<evidence type="ECO:0000313" key="4">
    <source>
        <dbReference type="Proteomes" id="UP000616201"/>
    </source>
</evidence>
<proteinExistence type="predicted"/>
<comment type="caution">
    <text evidence="3">The sequence shown here is derived from an EMBL/GenBank/DDBJ whole genome shotgun (WGS) entry which is preliminary data.</text>
</comment>
<gene>
    <name evidence="3" type="ORF">C4F49_09315</name>
</gene>
<evidence type="ECO:0000313" key="3">
    <source>
        <dbReference type="EMBL" id="MBE8713876.1"/>
    </source>
</evidence>
<reference evidence="3" key="1">
    <citation type="submission" date="2018-02" db="EMBL/GenBank/DDBJ databases">
        <authorList>
            <person name="Vasarhelyi B.M."/>
            <person name="Deshmukh S."/>
            <person name="Balint B."/>
            <person name="Kukolya J."/>
        </authorList>
    </citation>
    <scope>NUCLEOTIDE SEQUENCE</scope>
    <source>
        <strain evidence="3">KB22</strain>
    </source>
</reference>
<feature type="domain" description="DUF4185" evidence="2">
    <location>
        <begin position="66"/>
        <end position="322"/>
    </location>
</feature>
<sequence length="387" mass="43713">MFKKYLFILNLLLFQKLLFAQNLNEIKFTVEKATDWTSLFQRTHGWYGGDGIYSIPLNGIEHHPSAGETLFIFSDSMIGEIEDGKIKPGSKMIHNAIAILEDEKPNPTQLKFHWPIDAKGSAESVFVLDTSKRDSSEYYWLGDGFVNQEKENALYIFGYRVKQIGSGTFGFEEVGNTLIKINADEKPPFKSYLQKDTPFYIDKSTGEMGSFGAGIYVNTKESGAKNPDGFVYVYGVRGRSKKLLVARVKPIDFEDFDKWKFWDGKSWQSDILNSAAITDQVSNELSVTALPDGRYALVFQHGGMGKSVAMRLGETPFGPFGNVIPIWDCSDDLKGKSFFAYNAKAHPSLSEEGELLVSYNINSLEFLQDLGKDPQFYRPRFIKVKFE</sequence>
<feature type="chain" id="PRO_5037313062" description="DUF4185 domain-containing protein" evidence="1">
    <location>
        <begin position="21"/>
        <end position="387"/>
    </location>
</feature>
<evidence type="ECO:0000259" key="2">
    <source>
        <dbReference type="Pfam" id="PF13810"/>
    </source>
</evidence>
<dbReference type="Proteomes" id="UP000616201">
    <property type="component" value="Unassembled WGS sequence"/>
</dbReference>
<dbReference type="Pfam" id="PF13810">
    <property type="entry name" value="DUF4185"/>
    <property type="match status" value="1"/>
</dbReference>
<accession>A0A928YQ65</accession>
<dbReference type="AlphaFoldDB" id="A0A928YQ65"/>
<dbReference type="RefSeq" id="WP_196934023.1">
    <property type="nucleotide sequence ID" value="NZ_MU158697.1"/>
</dbReference>
<protein>
    <recommendedName>
        <fullName evidence="2">DUF4185 domain-containing protein</fullName>
    </recommendedName>
</protein>
<feature type="signal peptide" evidence="1">
    <location>
        <begin position="1"/>
        <end position="20"/>
    </location>
</feature>
<organism evidence="3 4">
    <name type="scientific">Sphingobacterium hungaricum</name>
    <dbReference type="NCBI Taxonomy" id="2082723"/>
    <lineage>
        <taxon>Bacteria</taxon>
        <taxon>Pseudomonadati</taxon>
        <taxon>Bacteroidota</taxon>
        <taxon>Sphingobacteriia</taxon>
        <taxon>Sphingobacteriales</taxon>
        <taxon>Sphingobacteriaceae</taxon>
        <taxon>Sphingobacterium</taxon>
    </lineage>
</organism>
<dbReference type="InterPro" id="IPR025442">
    <property type="entry name" value="DUF4185"/>
</dbReference>
<keyword evidence="1" id="KW-0732">Signal</keyword>
<dbReference type="EMBL" id="PRDK01000005">
    <property type="protein sequence ID" value="MBE8713876.1"/>
    <property type="molecule type" value="Genomic_DNA"/>
</dbReference>